<dbReference type="STRING" id="1077348.A0A2G8SDP1"/>
<dbReference type="AlphaFoldDB" id="A0A2G8SDP1"/>
<sequence length="417" mass="46809">MPRRPRPTSRRPPQNAIISPVKAKLAPPVSRGKSTSNPKLATKPLSEEAESEESSADLDLDSEEGYPSGAGRSRSGDEEDYLREDSLGAGHEEAEPDVPRAAQWVDDEGLSEVSRGESEISKDEEAQKFCLQAGLQSLSFGALRKAQKALIQVSTISASEEEGPSDMSEPEEGSQPRLDKSKEKEVPSRQKKEVPKRKNKHAPMEMSSKRPVSRSRFISEEKPVPRDPRFLQVTGDFDAKRFRNQYGFLSDLHQDELSTLKDNLKRARKLLANSPRDLREEREGGVERLERAIKRAESLVNKDRRERVEMEALRKVAEDEREKRRQGKKAWYMKDADKKSLLLRAKYDALAEIGGKGAVRKAMEKKQKKVNQKEKKRRPFAPGQPSGSRSGADEGPARMKRPHSGGEGGSRKRPRPS</sequence>
<evidence type="ECO:0000256" key="10">
    <source>
        <dbReference type="SAM" id="Coils"/>
    </source>
</evidence>
<evidence type="ECO:0000256" key="9">
    <source>
        <dbReference type="RuleBase" id="RU368027"/>
    </source>
</evidence>
<evidence type="ECO:0000256" key="7">
    <source>
        <dbReference type="ARBA" id="ARBA00023274"/>
    </source>
</evidence>
<dbReference type="Proteomes" id="UP000230002">
    <property type="component" value="Unassembled WGS sequence"/>
</dbReference>
<dbReference type="GO" id="GO:0005730">
    <property type="term" value="C:nucleolus"/>
    <property type="evidence" value="ECO:0007669"/>
    <property type="project" value="UniProtKB-SubCell"/>
</dbReference>
<comment type="subunit">
    <text evidence="9">Associates with 90S and pre-40S pre-ribosomal particles.</text>
</comment>
<protein>
    <recommendedName>
        <fullName evidence="9">rRNA biogenesis protein RRP36</fullName>
    </recommendedName>
</protein>
<keyword evidence="6 9" id="KW-0539">Nucleus</keyword>
<accession>A0A2G8SDP1</accession>
<feature type="compositionally biased region" description="Acidic residues" evidence="11">
    <location>
        <begin position="47"/>
        <end position="64"/>
    </location>
</feature>
<evidence type="ECO:0000256" key="3">
    <source>
        <dbReference type="ARBA" id="ARBA00022517"/>
    </source>
</evidence>
<feature type="coiled-coil region" evidence="10">
    <location>
        <begin position="250"/>
        <end position="320"/>
    </location>
</feature>
<keyword evidence="4 9" id="KW-0698">rRNA processing</keyword>
<evidence type="ECO:0000256" key="2">
    <source>
        <dbReference type="ARBA" id="ARBA00009418"/>
    </source>
</evidence>
<feature type="compositionally biased region" description="Basic and acidic residues" evidence="11">
    <location>
        <begin position="114"/>
        <end position="125"/>
    </location>
</feature>
<feature type="compositionally biased region" description="Acidic residues" evidence="11">
    <location>
        <begin position="159"/>
        <end position="172"/>
    </location>
</feature>
<feature type="compositionally biased region" description="Basic and acidic residues" evidence="11">
    <location>
        <begin position="177"/>
        <end position="193"/>
    </location>
</feature>
<feature type="region of interest" description="Disordered" evidence="11">
    <location>
        <begin position="1"/>
        <end position="125"/>
    </location>
</feature>
<feature type="region of interest" description="Disordered" evidence="11">
    <location>
        <begin position="353"/>
        <end position="417"/>
    </location>
</feature>
<keyword evidence="3 9" id="KW-0690">Ribosome biogenesis</keyword>
<dbReference type="OrthoDB" id="448446at2759"/>
<feature type="compositionally biased region" description="Basic residues" evidence="11">
    <location>
        <begin position="366"/>
        <end position="379"/>
    </location>
</feature>
<evidence type="ECO:0000256" key="1">
    <source>
        <dbReference type="ARBA" id="ARBA00004604"/>
    </source>
</evidence>
<evidence type="ECO:0000256" key="5">
    <source>
        <dbReference type="ARBA" id="ARBA00023054"/>
    </source>
</evidence>
<comment type="function">
    <text evidence="8 9">Component of the 90S pre-ribosome involved in the maturation of rRNAs. Required for early cleavages of the pre-RNAs in the 40S ribosomal subunit maturation pathway.</text>
</comment>
<reference evidence="12 13" key="1">
    <citation type="journal article" date="2015" name="Sci. Rep.">
        <title>Chromosome-level genome map provides insights into diverse defense mechanisms in the medicinal fungus Ganoderma sinense.</title>
        <authorList>
            <person name="Zhu Y."/>
            <person name="Xu J."/>
            <person name="Sun C."/>
            <person name="Zhou S."/>
            <person name="Xu H."/>
            <person name="Nelson D.R."/>
            <person name="Qian J."/>
            <person name="Song J."/>
            <person name="Luo H."/>
            <person name="Xiang L."/>
            <person name="Li Y."/>
            <person name="Xu Z."/>
            <person name="Ji A."/>
            <person name="Wang L."/>
            <person name="Lu S."/>
            <person name="Hayward A."/>
            <person name="Sun W."/>
            <person name="Li X."/>
            <person name="Schwartz D.C."/>
            <person name="Wang Y."/>
            <person name="Chen S."/>
        </authorList>
    </citation>
    <scope>NUCLEOTIDE SEQUENCE [LARGE SCALE GENOMIC DNA]</scope>
    <source>
        <strain evidence="12 13">ZZ0214-1</strain>
    </source>
</reference>
<evidence type="ECO:0000313" key="13">
    <source>
        <dbReference type="Proteomes" id="UP000230002"/>
    </source>
</evidence>
<keyword evidence="7 9" id="KW-0687">Ribonucleoprotein</keyword>
<dbReference type="PANTHER" id="PTHR21738">
    <property type="entry name" value="RIBOSOMAL RNA PROCESSING PROTEIN 36 HOMOLOG"/>
    <property type="match status" value="1"/>
</dbReference>
<feature type="compositionally biased region" description="Basic and acidic residues" evidence="11">
    <location>
        <begin position="83"/>
        <end position="93"/>
    </location>
</feature>
<feature type="region of interest" description="Disordered" evidence="11">
    <location>
        <begin position="156"/>
        <end position="223"/>
    </location>
</feature>
<comment type="subcellular location">
    <subcellularLocation>
        <location evidence="1 9">Nucleus</location>
        <location evidence="1 9">Nucleolus</location>
    </subcellularLocation>
</comment>
<dbReference type="GO" id="GO:0000462">
    <property type="term" value="P:maturation of SSU-rRNA from tricistronic rRNA transcript (SSU-rRNA, 5.8S rRNA, LSU-rRNA)"/>
    <property type="evidence" value="ECO:0007669"/>
    <property type="project" value="TreeGrafter"/>
</dbReference>
<comment type="similarity">
    <text evidence="2 9">Belongs to the RRP36 family.</text>
</comment>
<evidence type="ECO:0000256" key="4">
    <source>
        <dbReference type="ARBA" id="ARBA00022552"/>
    </source>
</evidence>
<proteinExistence type="inferred from homology"/>
<keyword evidence="13" id="KW-1185">Reference proteome</keyword>
<gene>
    <name evidence="12" type="ORF">GSI_06598</name>
</gene>
<evidence type="ECO:0000256" key="6">
    <source>
        <dbReference type="ARBA" id="ARBA00023242"/>
    </source>
</evidence>
<evidence type="ECO:0000256" key="8">
    <source>
        <dbReference type="ARBA" id="ARBA00025053"/>
    </source>
</evidence>
<comment type="caution">
    <text evidence="12">The sequence shown here is derived from an EMBL/GenBank/DDBJ whole genome shotgun (WGS) entry which is preliminary data.</text>
</comment>
<organism evidence="12 13">
    <name type="scientific">Ganoderma sinense ZZ0214-1</name>
    <dbReference type="NCBI Taxonomy" id="1077348"/>
    <lineage>
        <taxon>Eukaryota</taxon>
        <taxon>Fungi</taxon>
        <taxon>Dikarya</taxon>
        <taxon>Basidiomycota</taxon>
        <taxon>Agaricomycotina</taxon>
        <taxon>Agaricomycetes</taxon>
        <taxon>Polyporales</taxon>
        <taxon>Polyporaceae</taxon>
        <taxon>Ganoderma</taxon>
    </lineage>
</organism>
<evidence type="ECO:0000256" key="11">
    <source>
        <dbReference type="SAM" id="MobiDB-lite"/>
    </source>
</evidence>
<keyword evidence="5 10" id="KW-0175">Coiled coil</keyword>
<dbReference type="GO" id="GO:0030686">
    <property type="term" value="C:90S preribosome"/>
    <property type="evidence" value="ECO:0007669"/>
    <property type="project" value="TreeGrafter"/>
</dbReference>
<dbReference type="EMBL" id="AYKW01000012">
    <property type="protein sequence ID" value="PIL31894.1"/>
    <property type="molecule type" value="Genomic_DNA"/>
</dbReference>
<dbReference type="InterPro" id="IPR009292">
    <property type="entry name" value="RRP36"/>
</dbReference>
<evidence type="ECO:0000313" key="12">
    <source>
        <dbReference type="EMBL" id="PIL31894.1"/>
    </source>
</evidence>
<dbReference type="PANTHER" id="PTHR21738:SF0">
    <property type="entry name" value="RIBOSOMAL RNA PROCESSING PROTEIN 36 HOMOLOG"/>
    <property type="match status" value="1"/>
</dbReference>
<dbReference type="Pfam" id="PF06102">
    <property type="entry name" value="RRP36"/>
    <property type="match status" value="1"/>
</dbReference>
<name>A0A2G8SDP1_9APHY</name>